<protein>
    <submittedName>
        <fullName evidence="1">Uncharacterized protein</fullName>
    </submittedName>
</protein>
<keyword evidence="2" id="KW-1185">Reference proteome</keyword>
<evidence type="ECO:0000313" key="2">
    <source>
        <dbReference type="Proteomes" id="UP001140096"/>
    </source>
</evidence>
<dbReference type="EMBL" id="JANBUP010000314">
    <property type="protein sequence ID" value="KAJ2812003.1"/>
    <property type="molecule type" value="Genomic_DNA"/>
</dbReference>
<sequence>MDSAPRHNLLLWLHLASPLAAADEETLRVAVDCTSEELTVFIALKDTLAIEETSSDGWSHMQRRIAELYAVSASHSHKQQPGTSHVAVDIVPLNFCAYSPDDMLPYKNSATLLQSSDSMLPEWWPSEMRTNTKSYCQQPGSPVSVCQSTRTPTPWKSFAHVAVGGTFDHLHVGHKILLTATALAATKRIVCGISADALLENKQYKEYLETYRTRELNVLLFLRKIRKNIIVELVPIVDRYGPTITDSTIGALVVSQETLPGSDALNVRREELGMPPMHLLPIDLVGASGQTTNSADDMKISSTAIRAALAEQHH</sequence>
<accession>A0ACC1LNI5</accession>
<name>A0ACC1LNI5_9FUNG</name>
<reference evidence="1" key="1">
    <citation type="submission" date="2022-07" db="EMBL/GenBank/DDBJ databases">
        <title>Phylogenomic reconstructions and comparative analyses of Kickxellomycotina fungi.</title>
        <authorList>
            <person name="Reynolds N.K."/>
            <person name="Stajich J.E."/>
            <person name="Barry K."/>
            <person name="Grigoriev I.V."/>
            <person name="Crous P."/>
            <person name="Smith M.E."/>
        </authorList>
    </citation>
    <scope>NUCLEOTIDE SEQUENCE</scope>
    <source>
        <strain evidence="1">CBS 102833</strain>
    </source>
</reference>
<comment type="caution">
    <text evidence="1">The sequence shown here is derived from an EMBL/GenBank/DDBJ whole genome shotgun (WGS) entry which is preliminary data.</text>
</comment>
<proteinExistence type="predicted"/>
<dbReference type="Proteomes" id="UP001140096">
    <property type="component" value="Unassembled WGS sequence"/>
</dbReference>
<evidence type="ECO:0000313" key="1">
    <source>
        <dbReference type="EMBL" id="KAJ2812003.1"/>
    </source>
</evidence>
<gene>
    <name evidence="1" type="ORF">H4S07_001697</name>
</gene>
<organism evidence="1 2">
    <name type="scientific">Coemansia furcata</name>
    <dbReference type="NCBI Taxonomy" id="417177"/>
    <lineage>
        <taxon>Eukaryota</taxon>
        <taxon>Fungi</taxon>
        <taxon>Fungi incertae sedis</taxon>
        <taxon>Zoopagomycota</taxon>
        <taxon>Kickxellomycotina</taxon>
        <taxon>Kickxellomycetes</taxon>
        <taxon>Kickxellales</taxon>
        <taxon>Kickxellaceae</taxon>
        <taxon>Coemansia</taxon>
    </lineage>
</organism>